<dbReference type="STRING" id="5601.A0A0D2DV18"/>
<evidence type="ECO:0000256" key="1">
    <source>
        <dbReference type="ARBA" id="ARBA00022737"/>
    </source>
</evidence>
<keyword evidence="1" id="KW-0677">Repeat</keyword>
<accession>A0A0D2DV18</accession>
<dbReference type="Pfam" id="PF12796">
    <property type="entry name" value="Ank_2"/>
    <property type="match status" value="1"/>
</dbReference>
<dbReference type="PROSITE" id="PS50088">
    <property type="entry name" value="ANK_REPEAT"/>
    <property type="match status" value="5"/>
</dbReference>
<dbReference type="Pfam" id="PF00023">
    <property type="entry name" value="Ank"/>
    <property type="match status" value="1"/>
</dbReference>
<dbReference type="InterPro" id="IPR036770">
    <property type="entry name" value="Ankyrin_rpt-contain_sf"/>
</dbReference>
<dbReference type="EMBL" id="KN846960">
    <property type="protein sequence ID" value="KIW65942.1"/>
    <property type="molecule type" value="Genomic_DNA"/>
</dbReference>
<dbReference type="SUPFAM" id="SSF48403">
    <property type="entry name" value="Ankyrin repeat"/>
    <property type="match status" value="1"/>
</dbReference>
<dbReference type="HOGENOM" id="CLU_441457_0_0_1"/>
<name>A0A0D2DV18_9EURO</name>
<organism evidence="5 6">
    <name type="scientific">Phialophora macrospora</name>
    <dbReference type="NCBI Taxonomy" id="1851006"/>
    <lineage>
        <taxon>Eukaryota</taxon>
        <taxon>Fungi</taxon>
        <taxon>Dikarya</taxon>
        <taxon>Ascomycota</taxon>
        <taxon>Pezizomycotina</taxon>
        <taxon>Eurotiomycetes</taxon>
        <taxon>Chaetothyriomycetidae</taxon>
        <taxon>Chaetothyriales</taxon>
        <taxon>Herpotrichiellaceae</taxon>
        <taxon>Phialophora</taxon>
    </lineage>
</organism>
<keyword evidence="6" id="KW-1185">Reference proteome</keyword>
<evidence type="ECO:0000256" key="3">
    <source>
        <dbReference type="PROSITE-ProRule" id="PRU00023"/>
    </source>
</evidence>
<dbReference type="InterPro" id="IPR025676">
    <property type="entry name" value="Clr5_dom"/>
</dbReference>
<dbReference type="PROSITE" id="PS50297">
    <property type="entry name" value="ANK_REP_REGION"/>
    <property type="match status" value="4"/>
</dbReference>
<feature type="repeat" description="ANK" evidence="3">
    <location>
        <begin position="146"/>
        <end position="178"/>
    </location>
</feature>
<proteinExistence type="predicted"/>
<feature type="repeat" description="ANK" evidence="3">
    <location>
        <begin position="212"/>
        <end position="244"/>
    </location>
</feature>
<dbReference type="Gene3D" id="1.25.40.20">
    <property type="entry name" value="Ankyrin repeat-containing domain"/>
    <property type="match status" value="2"/>
</dbReference>
<dbReference type="PANTHER" id="PTHR24198:SF165">
    <property type="entry name" value="ANKYRIN REPEAT-CONTAINING PROTEIN-RELATED"/>
    <property type="match status" value="1"/>
</dbReference>
<feature type="repeat" description="ANK" evidence="3">
    <location>
        <begin position="179"/>
        <end position="211"/>
    </location>
</feature>
<dbReference type="SMART" id="SM00248">
    <property type="entry name" value="ANK"/>
    <property type="match status" value="5"/>
</dbReference>
<evidence type="ECO:0000313" key="5">
    <source>
        <dbReference type="EMBL" id="KIW65942.1"/>
    </source>
</evidence>
<keyword evidence="2 3" id="KW-0040">ANK repeat</keyword>
<dbReference type="InterPro" id="IPR002110">
    <property type="entry name" value="Ankyrin_rpt"/>
</dbReference>
<feature type="domain" description="Clr5" evidence="4">
    <location>
        <begin position="1"/>
        <end position="54"/>
    </location>
</feature>
<feature type="repeat" description="ANK" evidence="3">
    <location>
        <begin position="245"/>
        <end position="282"/>
    </location>
</feature>
<reference evidence="5 6" key="1">
    <citation type="submission" date="2015-01" db="EMBL/GenBank/DDBJ databases">
        <title>The Genome Sequence of Capronia semiimmersa CBS27337.</title>
        <authorList>
            <consortium name="The Broad Institute Genomics Platform"/>
            <person name="Cuomo C."/>
            <person name="de Hoog S."/>
            <person name="Gorbushina A."/>
            <person name="Stielow B."/>
            <person name="Teixiera M."/>
            <person name="Abouelleil A."/>
            <person name="Chapman S.B."/>
            <person name="Priest M."/>
            <person name="Young S.K."/>
            <person name="Wortman J."/>
            <person name="Nusbaum C."/>
            <person name="Birren B."/>
        </authorList>
    </citation>
    <scope>NUCLEOTIDE SEQUENCE [LARGE SCALE GENOMIC DNA]</scope>
    <source>
        <strain evidence="5 6">CBS 27337</strain>
    </source>
</reference>
<sequence length="638" mass="70957">MAKDWEPLHDEIRELYHVKDKPLAEVMRIVKGKHGFVASERSYRTQLLKWGYSKHSTQKSPRPYGKKLVAPVRRVQGFSSSMASANIPVSLPGIPTEVPAFDPNGGHMMHHFGMQTNSMMHLADTQFSDFDHDLPLDLVQPVKDHSGKTLLHLAVIDQNKGQVQTLLHAGGAVNVKDYAANDPLHYAVMAADPAIVDLLVRFGADINAKGQLGRSPLHMAVSVTSGPVVDALIKAGAEVSSQDDKGDTPLHLALAHPSSTDQVQGLVKSLLQARADLNIANAAGFTPFHKALQLYSSSDTSGELFPLENVLSFLTLGSSAIEPFPDGVLPLTIYLQKSADSWRYKVARFSRSRRDEMHRRIMTQFLDADASPTTPMSSGEPIAHYYFRKLHGLWDTDRKWAERLCNLANPGHVASNGNTLLHEVLTQVDKGSDRLTDQLLRNGADPNRQNNAGQTPMHILLTPTRYSARTLPFIENAVTKLLASGADPWVRDVTDTCVLYEAIRNAPKFTMTISRLLLKADLRCRQHHEPNSETGTATARSQAWPEWDRAVRAEELVEAIELIFRQPTSIPGDVAKDLQDSAYAVVAEKFLEDARAKFIGMDDEAQERRRYIANILRDSRTRSISLDMQYYDDLLQLC</sequence>
<dbReference type="Pfam" id="PF14420">
    <property type="entry name" value="Clr5"/>
    <property type="match status" value="1"/>
</dbReference>
<evidence type="ECO:0000256" key="2">
    <source>
        <dbReference type="ARBA" id="ARBA00023043"/>
    </source>
</evidence>
<gene>
    <name evidence="5" type="ORF">PV04_08155</name>
</gene>
<dbReference type="Proteomes" id="UP000054266">
    <property type="component" value="Unassembled WGS sequence"/>
</dbReference>
<protein>
    <recommendedName>
        <fullName evidence="4">Clr5 domain-containing protein</fullName>
    </recommendedName>
</protein>
<dbReference type="AlphaFoldDB" id="A0A0D2DV18"/>
<evidence type="ECO:0000259" key="4">
    <source>
        <dbReference type="Pfam" id="PF14420"/>
    </source>
</evidence>
<dbReference type="PANTHER" id="PTHR24198">
    <property type="entry name" value="ANKYRIN REPEAT AND PROTEIN KINASE DOMAIN-CONTAINING PROTEIN"/>
    <property type="match status" value="1"/>
</dbReference>
<feature type="repeat" description="ANK" evidence="3">
    <location>
        <begin position="416"/>
        <end position="451"/>
    </location>
</feature>
<evidence type="ECO:0000313" key="6">
    <source>
        <dbReference type="Proteomes" id="UP000054266"/>
    </source>
</evidence>